<dbReference type="EMBL" id="CP116942">
    <property type="protein sequence ID" value="WCO68158.1"/>
    <property type="molecule type" value="Genomic_DNA"/>
</dbReference>
<dbReference type="InterPro" id="IPR006140">
    <property type="entry name" value="D-isomer_DH_NAD-bd"/>
</dbReference>
<dbReference type="Pfam" id="PF00389">
    <property type="entry name" value="2-Hacid_dh"/>
    <property type="match status" value="1"/>
</dbReference>
<dbReference type="InterPro" id="IPR036291">
    <property type="entry name" value="NAD(P)-bd_dom_sf"/>
</dbReference>
<dbReference type="PANTHER" id="PTHR42789:SF1">
    <property type="entry name" value="D-ISOMER SPECIFIC 2-HYDROXYACID DEHYDROGENASE FAMILY PROTEIN (AFU_ORTHOLOGUE AFUA_6G10090)"/>
    <property type="match status" value="1"/>
</dbReference>
<dbReference type="CDD" id="cd12167">
    <property type="entry name" value="2-Hacid_dh_8"/>
    <property type="match status" value="1"/>
</dbReference>
<reference evidence="7" key="1">
    <citation type="submission" date="2023-01" db="EMBL/GenBank/DDBJ databases">
        <title>The diversity of Class Acidimicrobiia in South China Sea sediment environments and the proposal of Iamia marina sp. nov., a novel species of the genus Iamia.</title>
        <authorList>
            <person name="He Y."/>
            <person name="Tian X."/>
        </authorList>
    </citation>
    <scope>NUCLEOTIDE SEQUENCE</scope>
    <source>
        <strain evidence="7">DSM 19957</strain>
    </source>
</reference>
<dbReference type="GO" id="GO:0051287">
    <property type="term" value="F:NAD binding"/>
    <property type="evidence" value="ECO:0007669"/>
    <property type="project" value="InterPro"/>
</dbReference>
<comment type="similarity">
    <text evidence="1 4">Belongs to the D-isomer specific 2-hydroxyacid dehydrogenase family.</text>
</comment>
<name>A0AAE9YBQ1_9ACTN</name>
<evidence type="ECO:0000256" key="1">
    <source>
        <dbReference type="ARBA" id="ARBA00005854"/>
    </source>
</evidence>
<evidence type="ECO:0000256" key="2">
    <source>
        <dbReference type="ARBA" id="ARBA00023002"/>
    </source>
</evidence>
<evidence type="ECO:0000259" key="6">
    <source>
        <dbReference type="Pfam" id="PF02826"/>
    </source>
</evidence>
<accession>A0AAE9YBQ1</accession>
<sequence length="337" mass="35537">MSPRRPVTALAMWPGIEAQLFTAASWEALDRVADVVDRRPLDLATAPADLLGSVEVLVGGWGCAPLDGAVLDRLPRLGLLAYAAGSVRSTVTDALWARGVAVSSAAAANAVPVAEMTFAAVVMVAKDVFRLRDRYRAERGRSFVAGVGPAGDLGTRGLRVGVVGASRIGRLVLERLRTLDAEVAVSDPYLPAEEATSMGATPMDLDDLCAWAEVVTLHAPALDSTHHLLDARRLARMRDGAWLVNTARGSLVDTAALEAECGTGRLCAFIDTPDPEPLPPTSPLWDLPNVVLTPHIAGSEGREVARMGDLAVAEVARWAAGQPLDHPVVAADMDRIA</sequence>
<evidence type="ECO:0000259" key="5">
    <source>
        <dbReference type="Pfam" id="PF00389"/>
    </source>
</evidence>
<feature type="domain" description="D-isomer specific 2-hydroxyacid dehydrogenase NAD-binding" evidence="6">
    <location>
        <begin position="120"/>
        <end position="297"/>
    </location>
</feature>
<dbReference type="Proteomes" id="UP001216390">
    <property type="component" value="Chromosome"/>
</dbReference>
<evidence type="ECO:0000256" key="3">
    <source>
        <dbReference type="ARBA" id="ARBA00023027"/>
    </source>
</evidence>
<feature type="domain" description="D-isomer specific 2-hydroxyacid dehydrogenase catalytic" evidence="5">
    <location>
        <begin position="63"/>
        <end position="328"/>
    </location>
</feature>
<keyword evidence="2 4" id="KW-0560">Oxidoreductase</keyword>
<evidence type="ECO:0000256" key="4">
    <source>
        <dbReference type="RuleBase" id="RU003719"/>
    </source>
</evidence>
<evidence type="ECO:0000313" key="8">
    <source>
        <dbReference type="Proteomes" id="UP001216390"/>
    </source>
</evidence>
<evidence type="ECO:0000313" key="7">
    <source>
        <dbReference type="EMBL" id="WCO68158.1"/>
    </source>
</evidence>
<dbReference type="KEGG" id="ima:PO878_05395"/>
<organism evidence="7 8">
    <name type="scientific">Iamia majanohamensis</name>
    <dbReference type="NCBI Taxonomy" id="467976"/>
    <lineage>
        <taxon>Bacteria</taxon>
        <taxon>Bacillati</taxon>
        <taxon>Actinomycetota</taxon>
        <taxon>Acidimicrobiia</taxon>
        <taxon>Acidimicrobiales</taxon>
        <taxon>Iamiaceae</taxon>
        <taxon>Iamia</taxon>
    </lineage>
</organism>
<dbReference type="SUPFAM" id="SSF52283">
    <property type="entry name" value="Formate/glycerate dehydrogenase catalytic domain-like"/>
    <property type="match status" value="1"/>
</dbReference>
<dbReference type="Pfam" id="PF02826">
    <property type="entry name" value="2-Hacid_dh_C"/>
    <property type="match status" value="1"/>
</dbReference>
<dbReference type="GO" id="GO:0016616">
    <property type="term" value="F:oxidoreductase activity, acting on the CH-OH group of donors, NAD or NADP as acceptor"/>
    <property type="evidence" value="ECO:0007669"/>
    <property type="project" value="InterPro"/>
</dbReference>
<dbReference type="InterPro" id="IPR029753">
    <property type="entry name" value="D-isomer_DH_CS"/>
</dbReference>
<dbReference type="PROSITE" id="PS00671">
    <property type="entry name" value="D_2_HYDROXYACID_DH_3"/>
    <property type="match status" value="1"/>
</dbReference>
<dbReference type="Gene3D" id="3.40.50.720">
    <property type="entry name" value="NAD(P)-binding Rossmann-like Domain"/>
    <property type="match status" value="2"/>
</dbReference>
<keyword evidence="8" id="KW-1185">Reference proteome</keyword>
<dbReference type="SUPFAM" id="SSF51735">
    <property type="entry name" value="NAD(P)-binding Rossmann-fold domains"/>
    <property type="match status" value="1"/>
</dbReference>
<keyword evidence="3" id="KW-0520">NAD</keyword>
<dbReference type="AlphaFoldDB" id="A0AAE9YBQ1"/>
<proteinExistence type="inferred from homology"/>
<dbReference type="InterPro" id="IPR006139">
    <property type="entry name" value="D-isomer_2_OHA_DH_cat_dom"/>
</dbReference>
<gene>
    <name evidence="7" type="ORF">PO878_05395</name>
</gene>
<dbReference type="RefSeq" id="WP_272737675.1">
    <property type="nucleotide sequence ID" value="NZ_CP116942.1"/>
</dbReference>
<protein>
    <submittedName>
        <fullName evidence="7">Hydroxyacid dehydrogenase</fullName>
    </submittedName>
</protein>
<dbReference type="InterPro" id="IPR050857">
    <property type="entry name" value="D-2-hydroxyacid_DH"/>
</dbReference>
<dbReference type="PANTHER" id="PTHR42789">
    <property type="entry name" value="D-ISOMER SPECIFIC 2-HYDROXYACID DEHYDROGENASE FAMILY PROTEIN (AFU_ORTHOLOGUE AFUA_6G10090)"/>
    <property type="match status" value="1"/>
</dbReference>